<evidence type="ECO:0000313" key="7">
    <source>
        <dbReference type="EMBL" id="MBA1373307.1"/>
    </source>
</evidence>
<proteinExistence type="predicted"/>
<dbReference type="InterPro" id="IPR006694">
    <property type="entry name" value="Fatty_acid_hydroxylase"/>
</dbReference>
<dbReference type="AlphaFoldDB" id="A0A7V8RBB3"/>
<accession>A0A7V8RBB3</accession>
<evidence type="ECO:0000256" key="1">
    <source>
        <dbReference type="ARBA" id="ARBA00004370"/>
    </source>
</evidence>
<evidence type="ECO:0000313" key="8">
    <source>
        <dbReference type="Proteomes" id="UP000589292"/>
    </source>
</evidence>
<dbReference type="GO" id="GO:0016020">
    <property type="term" value="C:membrane"/>
    <property type="evidence" value="ECO:0007669"/>
    <property type="project" value="UniProtKB-SubCell"/>
</dbReference>
<dbReference type="Pfam" id="PF04116">
    <property type="entry name" value="FA_hydroxylase"/>
    <property type="match status" value="1"/>
</dbReference>
<keyword evidence="2 5" id="KW-0812">Transmembrane</keyword>
<comment type="subcellular location">
    <subcellularLocation>
        <location evidence="1">Membrane</location>
    </subcellularLocation>
</comment>
<feature type="transmembrane region" description="Helical" evidence="5">
    <location>
        <begin position="169"/>
        <end position="191"/>
    </location>
</feature>
<feature type="transmembrane region" description="Helical" evidence="5">
    <location>
        <begin position="34"/>
        <end position="53"/>
    </location>
</feature>
<dbReference type="EMBL" id="VDES01000001">
    <property type="protein sequence ID" value="MBA1373307.1"/>
    <property type="molecule type" value="Genomic_DNA"/>
</dbReference>
<dbReference type="Proteomes" id="UP000589292">
    <property type="component" value="Unassembled WGS sequence"/>
</dbReference>
<comment type="caution">
    <text evidence="7">The sequence shown here is derived from an EMBL/GenBank/DDBJ whole genome shotgun (WGS) entry which is preliminary data.</text>
</comment>
<protein>
    <submittedName>
        <fullName evidence="7">Sterol desaturase family protein</fullName>
    </submittedName>
</protein>
<keyword evidence="4 5" id="KW-0472">Membrane</keyword>
<feature type="domain" description="Fatty acid hydroxylase" evidence="6">
    <location>
        <begin position="120"/>
        <end position="251"/>
    </location>
</feature>
<dbReference type="InterPro" id="IPR050307">
    <property type="entry name" value="Sterol_Desaturase_Related"/>
</dbReference>
<feature type="transmembrane region" description="Helical" evidence="5">
    <location>
        <begin position="112"/>
        <end position="129"/>
    </location>
</feature>
<dbReference type="GO" id="GO:0005506">
    <property type="term" value="F:iron ion binding"/>
    <property type="evidence" value="ECO:0007669"/>
    <property type="project" value="InterPro"/>
</dbReference>
<sequence>MTISLKDRLFNLVPPAMVALVVLFWAYAPKAVTSIPWMLIVTSSLITLTVLLLEFVHERHAGWRMNWQEFRTDLFYVVLSSTVIAWLSKTLAEDPLLALKDWLGISTTWMAQVPWLVQVIMVVVILEFGQYWMHRLMHNVTPFWLTHAPHHHITQLNAAKGYVGNPIELFLISLSVLAFFDFDLTALFAGLNVLNVVSTFAHANVKADPPIWYSFVFTTIRHHSLHHSTDYEATRCNYGNSLILLDRIFGTYKEGEGVLVGQDDRKRLTIWEQTIFPFVPLIDRWKARRSDSGGSEAAA</sequence>
<organism evidence="7 8">
    <name type="scientific">Sphingomonas ursincola</name>
    <dbReference type="NCBI Taxonomy" id="56361"/>
    <lineage>
        <taxon>Bacteria</taxon>
        <taxon>Pseudomonadati</taxon>
        <taxon>Pseudomonadota</taxon>
        <taxon>Alphaproteobacteria</taxon>
        <taxon>Sphingomonadales</taxon>
        <taxon>Sphingomonadaceae</taxon>
        <taxon>Sphingomonas</taxon>
    </lineage>
</organism>
<reference evidence="7 8" key="1">
    <citation type="journal article" date="1994" name="Int. J. Syst. Bacteriol.">
        <title>Phylogenetic positions of novel aerobic, bacteriochlorophyll a-containing bacteria and description of Roseococcus thiosulfatophilus gen. nov., sp. nov., Erythromicrobium ramosum gen. nov., sp. nov., and Erythrobacter litoralis sp. nov.</title>
        <authorList>
            <person name="Yurkov V."/>
            <person name="Stackebrandt E."/>
            <person name="Holmes A."/>
            <person name="Fuerst J.A."/>
            <person name="Hugenholtz P."/>
            <person name="Golecki J."/>
            <person name="Gad'on N."/>
            <person name="Gorlenko V.M."/>
            <person name="Kompantseva E.I."/>
            <person name="Drews G."/>
        </authorList>
    </citation>
    <scope>NUCLEOTIDE SEQUENCE [LARGE SCALE GENOMIC DNA]</scope>
    <source>
        <strain evidence="7 8">KR-99</strain>
    </source>
</reference>
<feature type="transmembrane region" description="Helical" evidence="5">
    <location>
        <begin position="74"/>
        <end position="92"/>
    </location>
</feature>
<name>A0A7V8RBB3_9SPHN</name>
<dbReference type="PANTHER" id="PTHR11863">
    <property type="entry name" value="STEROL DESATURASE"/>
    <property type="match status" value="1"/>
</dbReference>
<gene>
    <name evidence="7" type="ORF">FG486_03080</name>
</gene>
<evidence type="ECO:0000256" key="5">
    <source>
        <dbReference type="SAM" id="Phobius"/>
    </source>
</evidence>
<dbReference type="GO" id="GO:0008610">
    <property type="term" value="P:lipid biosynthetic process"/>
    <property type="evidence" value="ECO:0007669"/>
    <property type="project" value="InterPro"/>
</dbReference>
<evidence type="ECO:0000259" key="6">
    <source>
        <dbReference type="Pfam" id="PF04116"/>
    </source>
</evidence>
<dbReference type="GO" id="GO:0016491">
    <property type="term" value="F:oxidoreductase activity"/>
    <property type="evidence" value="ECO:0007669"/>
    <property type="project" value="InterPro"/>
</dbReference>
<dbReference type="RefSeq" id="WP_181266402.1">
    <property type="nucleotide sequence ID" value="NZ_BAAAGB010000002.1"/>
</dbReference>
<keyword evidence="3 5" id="KW-1133">Transmembrane helix</keyword>
<keyword evidence="8" id="KW-1185">Reference proteome</keyword>
<evidence type="ECO:0000256" key="3">
    <source>
        <dbReference type="ARBA" id="ARBA00022989"/>
    </source>
</evidence>
<feature type="transmembrane region" description="Helical" evidence="5">
    <location>
        <begin position="9"/>
        <end position="28"/>
    </location>
</feature>
<evidence type="ECO:0000256" key="4">
    <source>
        <dbReference type="ARBA" id="ARBA00023136"/>
    </source>
</evidence>
<evidence type="ECO:0000256" key="2">
    <source>
        <dbReference type="ARBA" id="ARBA00022692"/>
    </source>
</evidence>